<dbReference type="PANTHER" id="PTHR13117">
    <property type="entry name" value="ENDOPLASMIC RETICULUM MULTISPAN TRANSMEMBRANE PROTEIN-RELATED"/>
    <property type="match status" value="1"/>
</dbReference>
<evidence type="ECO:0000256" key="8">
    <source>
        <dbReference type="ARBA" id="ARBA00044793"/>
    </source>
</evidence>
<evidence type="ECO:0000256" key="10">
    <source>
        <dbReference type="RuleBase" id="RU365067"/>
    </source>
</evidence>
<sequence>MAANLIIKQCFLSIDRETFVNARRLYDPSGFGKSRGSRHILPGFKLWWFIGPSKVSENQGANIKAAKSHLVNIMQGYMRWTVPDVDTLLALYCYYIPFLAFNGISEAFVSSTASPAEVRKQAGWMSLFSTCFALAAYLFLQIGGLGARGLVYANIVNMAVRIIWSFSFIRRYLRQYKQDLALAEFSVRPHTYVAGAVITAVLYQAEFWPKFNGALTPFIFGAIYILLVFYFERDYIIPHYTRVYQLLRTRVRRSKSD</sequence>
<dbReference type="EMBL" id="JZBS01001023">
    <property type="protein sequence ID" value="KKK24430.1"/>
    <property type="molecule type" value="Genomic_DNA"/>
</dbReference>
<comment type="pathway">
    <text evidence="2">Protein modification; protein glycosylation.</text>
</comment>
<keyword evidence="7 10" id="KW-0472">Membrane</keyword>
<comment type="caution">
    <text evidence="11">The sequence shown here is derived from an EMBL/GenBank/DDBJ whole genome shotgun (WGS) entry which is preliminary data.</text>
</comment>
<dbReference type="GO" id="GO:0034203">
    <property type="term" value="P:glycolipid translocation"/>
    <property type="evidence" value="ECO:0007669"/>
    <property type="project" value="TreeGrafter"/>
</dbReference>
<dbReference type="InterPro" id="IPR007594">
    <property type="entry name" value="RFT1"/>
</dbReference>
<comment type="function">
    <text evidence="9 10">Intramembrane glycolipid transporter that operates in the biosynthetic pathway of dolichol-linked oligosaccharides, the glycan precursors employed in protein asparagine (N)-glycosylation. The sequential addition of sugars to dolichol pyrophosphate produces dolichol-linked oligosaccharides containing fourteen sugars, including two GlcNAcs, nine mannoses and three glucoses. Once assembled, the oligosaccharide is transferred from the lipid to nascent proteins by oligosaccharyltransferases. The assembly of dolichol-linked oligosaccharides begins on the cytosolic side of the endoplasmic reticulum membrane and finishes in its lumen. RFT1 could mediate the translocation of the cytosolically oriented intermediate DolPP-GlcNAc2Man5, produced by ALG11, into the ER lumen where dolichol-linked oligosaccharides assembly continues. However, the intramembrane lipid transporter activity could not be confirmed in vitro.</text>
</comment>
<evidence type="ECO:0000256" key="1">
    <source>
        <dbReference type="ARBA" id="ARBA00004477"/>
    </source>
</evidence>
<evidence type="ECO:0000256" key="6">
    <source>
        <dbReference type="ARBA" id="ARBA00022989"/>
    </source>
</evidence>
<evidence type="ECO:0000256" key="5">
    <source>
        <dbReference type="ARBA" id="ARBA00022824"/>
    </source>
</evidence>
<dbReference type="AlphaFoldDB" id="A0A0F8X439"/>
<feature type="transmembrane region" description="Helical" evidence="10">
    <location>
        <begin position="89"/>
        <end position="110"/>
    </location>
</feature>
<dbReference type="GO" id="GO:0005789">
    <property type="term" value="C:endoplasmic reticulum membrane"/>
    <property type="evidence" value="ECO:0007669"/>
    <property type="project" value="UniProtKB-SubCell"/>
</dbReference>
<dbReference type="PANTHER" id="PTHR13117:SF5">
    <property type="entry name" value="PROTEIN RFT1 HOMOLOG"/>
    <property type="match status" value="1"/>
</dbReference>
<comment type="caution">
    <text evidence="10">Lacks conserved residue(s) required for the propagation of feature annotation.</text>
</comment>
<organism evidence="11 12">
    <name type="scientific">Aspergillus rambellii</name>
    <dbReference type="NCBI Taxonomy" id="308745"/>
    <lineage>
        <taxon>Eukaryota</taxon>
        <taxon>Fungi</taxon>
        <taxon>Dikarya</taxon>
        <taxon>Ascomycota</taxon>
        <taxon>Pezizomycotina</taxon>
        <taxon>Eurotiomycetes</taxon>
        <taxon>Eurotiomycetidae</taxon>
        <taxon>Eurotiales</taxon>
        <taxon>Aspergillaceae</taxon>
        <taxon>Aspergillus</taxon>
        <taxon>Aspergillus subgen. Nidulantes</taxon>
    </lineage>
</organism>
<evidence type="ECO:0000256" key="7">
    <source>
        <dbReference type="ARBA" id="ARBA00023136"/>
    </source>
</evidence>
<keyword evidence="12" id="KW-1185">Reference proteome</keyword>
<dbReference type="STRING" id="308745.A0A0F8X439"/>
<evidence type="ECO:0000256" key="9">
    <source>
        <dbReference type="ARBA" id="ARBA00045912"/>
    </source>
</evidence>
<keyword evidence="5 10" id="KW-0256">Endoplasmic reticulum</keyword>
<keyword evidence="6 10" id="KW-1133">Transmembrane helix</keyword>
<evidence type="ECO:0000313" key="11">
    <source>
        <dbReference type="EMBL" id="KKK24430.1"/>
    </source>
</evidence>
<feature type="transmembrane region" description="Helical" evidence="10">
    <location>
        <begin position="214"/>
        <end position="231"/>
    </location>
</feature>
<name>A0A0F8X439_9EURO</name>
<keyword evidence="10" id="KW-0813">Transport</keyword>
<evidence type="ECO:0000313" key="12">
    <source>
        <dbReference type="Proteomes" id="UP000034291"/>
    </source>
</evidence>
<comment type="similarity">
    <text evidence="3 10">Belongs to the RFT1 family.</text>
</comment>
<evidence type="ECO:0000256" key="2">
    <source>
        <dbReference type="ARBA" id="ARBA00004922"/>
    </source>
</evidence>
<accession>A0A0F8X439</accession>
<dbReference type="Pfam" id="PF04506">
    <property type="entry name" value="Rft-1"/>
    <property type="match status" value="1"/>
</dbReference>
<evidence type="ECO:0000256" key="4">
    <source>
        <dbReference type="ARBA" id="ARBA00022692"/>
    </source>
</evidence>
<dbReference type="GO" id="GO:0006488">
    <property type="term" value="P:dolichol-linked oligosaccharide biosynthetic process"/>
    <property type="evidence" value="ECO:0007669"/>
    <property type="project" value="InterPro"/>
</dbReference>
<comment type="subcellular location">
    <subcellularLocation>
        <location evidence="1 10">Endoplasmic reticulum membrane</location>
        <topology evidence="1 10">Multi-pass membrane protein</topology>
    </subcellularLocation>
</comment>
<feature type="transmembrane region" description="Helical" evidence="10">
    <location>
        <begin position="190"/>
        <end position="208"/>
    </location>
</feature>
<protein>
    <recommendedName>
        <fullName evidence="8 10">Man(5)GlcNAc(2)-PP-dolichol translocation protein RFT1</fullName>
    </recommendedName>
</protein>
<dbReference type="OrthoDB" id="9979195at2759"/>
<proteinExistence type="inferred from homology"/>
<keyword evidence="4 10" id="KW-0812">Transmembrane</keyword>
<feature type="transmembrane region" description="Helical" evidence="10">
    <location>
        <begin position="122"/>
        <end position="143"/>
    </location>
</feature>
<gene>
    <name evidence="11" type="ORF">ARAM_001975</name>
</gene>
<dbReference type="Proteomes" id="UP000034291">
    <property type="component" value="Unassembled WGS sequence"/>
</dbReference>
<evidence type="ECO:0000256" key="3">
    <source>
        <dbReference type="ARBA" id="ARBA00010288"/>
    </source>
</evidence>
<reference evidence="11 12" key="1">
    <citation type="submission" date="2015-02" db="EMBL/GenBank/DDBJ databases">
        <title>Draft Genome Sequences of Two Closely-Related Aflatoxigenic Aspergillus Species Obtained from the Cote d'Ivoire.</title>
        <authorList>
            <person name="Moore G.G."/>
            <person name="Beltz S.B."/>
            <person name="Mack B.M."/>
        </authorList>
    </citation>
    <scope>NUCLEOTIDE SEQUENCE [LARGE SCALE GENOMIC DNA]</scope>
    <source>
        <strain evidence="11 12">SRRC1468</strain>
    </source>
</reference>